<dbReference type="Gene3D" id="2.60.120.620">
    <property type="entry name" value="q2cbj1_9rhob like domain"/>
    <property type="match status" value="1"/>
</dbReference>
<evidence type="ECO:0000313" key="1">
    <source>
        <dbReference type="EMBL" id="WXA99521.1"/>
    </source>
</evidence>
<keyword evidence="1" id="KW-0560">Oxidoreductase</keyword>
<gene>
    <name evidence="1" type="ORF">LZC95_22220</name>
</gene>
<keyword evidence="1" id="KW-0223">Dioxygenase</keyword>
<dbReference type="EMBL" id="CP089982">
    <property type="protein sequence ID" value="WXA99521.1"/>
    <property type="molecule type" value="Genomic_DNA"/>
</dbReference>
<name>A0ABZ2KLV2_9BACT</name>
<dbReference type="RefSeq" id="WP_394850160.1">
    <property type="nucleotide sequence ID" value="NZ_CP089982.1"/>
</dbReference>
<accession>A0ABZ2KLV2</accession>
<dbReference type="Proteomes" id="UP001379533">
    <property type="component" value="Chromosome"/>
</dbReference>
<dbReference type="GO" id="GO:0051213">
    <property type="term" value="F:dioxygenase activity"/>
    <property type="evidence" value="ECO:0007669"/>
    <property type="project" value="UniProtKB-KW"/>
</dbReference>
<proteinExistence type="predicted"/>
<organism evidence="1 2">
    <name type="scientific">Pendulispora brunnea</name>
    <dbReference type="NCBI Taxonomy" id="2905690"/>
    <lineage>
        <taxon>Bacteria</taxon>
        <taxon>Pseudomonadati</taxon>
        <taxon>Myxococcota</taxon>
        <taxon>Myxococcia</taxon>
        <taxon>Myxococcales</taxon>
        <taxon>Sorangiineae</taxon>
        <taxon>Pendulisporaceae</taxon>
        <taxon>Pendulispora</taxon>
    </lineage>
</organism>
<reference evidence="1 2" key="1">
    <citation type="submission" date="2021-12" db="EMBL/GenBank/DDBJ databases">
        <title>Discovery of the Pendulisporaceae a myxobacterial family with distinct sporulation behavior and unique specialized metabolism.</title>
        <authorList>
            <person name="Garcia R."/>
            <person name="Popoff A."/>
            <person name="Bader C.D."/>
            <person name="Loehr J."/>
            <person name="Walesch S."/>
            <person name="Walt C."/>
            <person name="Boldt J."/>
            <person name="Bunk B."/>
            <person name="Haeckl F.J.F.P.J."/>
            <person name="Gunesch A.P."/>
            <person name="Birkelbach J."/>
            <person name="Nuebel U."/>
            <person name="Pietschmann T."/>
            <person name="Bach T."/>
            <person name="Mueller R."/>
        </authorList>
    </citation>
    <scope>NUCLEOTIDE SEQUENCE [LARGE SCALE GENOMIC DNA]</scope>
    <source>
        <strain evidence="1 2">MSr12523</strain>
    </source>
</reference>
<dbReference type="Pfam" id="PF10014">
    <property type="entry name" value="2OG-Fe_Oxy_2"/>
    <property type="match status" value="1"/>
</dbReference>
<protein>
    <submittedName>
        <fullName evidence="1">2OG-Fe dioxygenase family protein</fullName>
    </submittedName>
</protein>
<keyword evidence="2" id="KW-1185">Reference proteome</keyword>
<sequence length="279" mass="31626">MTPFEVFRLDEWGLDLESLMGEFRSTFDELEWDHYDVVYRRVALMKSLLPHHAEELDAFHRDVFHGKRPLGEPVPFEASLDSADRARLFDIRPARRRAISKFVLDRDGDTWSSRRISMGAFTQNTDDFRCLPRMFAPMNAAFCDSDPLRRLLHGVADLVRRVREGARVLEMIIHQMSSVARQGASASNAPEGAHQDGVDYVVSALVIERHGIEGGESRILSGEPQRCIFNRTLLPGEGVFHADRDSGLWHDVTPIHVTEPHADGLGKRNLFGIDINVIE</sequence>
<dbReference type="InterPro" id="IPR018724">
    <property type="entry name" value="2OG-Fe_dioxygenase"/>
</dbReference>
<evidence type="ECO:0000313" key="2">
    <source>
        <dbReference type="Proteomes" id="UP001379533"/>
    </source>
</evidence>